<dbReference type="Gene3D" id="1.20.1440.60">
    <property type="entry name" value="23S rRNA-intervening sequence"/>
    <property type="match status" value="1"/>
</dbReference>
<dbReference type="CDD" id="cd16377">
    <property type="entry name" value="23S_rRNA_IVP_like"/>
    <property type="match status" value="1"/>
</dbReference>
<dbReference type="Pfam" id="PF05635">
    <property type="entry name" value="23S_rRNA_IVP"/>
    <property type="match status" value="1"/>
</dbReference>
<dbReference type="PANTHER" id="PTHR38471:SF2">
    <property type="entry name" value="FOUR HELIX BUNDLE PROTEIN"/>
    <property type="match status" value="1"/>
</dbReference>
<proteinExistence type="predicted"/>
<comment type="caution">
    <text evidence="1">The sequence shown here is derived from an EMBL/GenBank/DDBJ whole genome shotgun (WGS) entry which is preliminary data.</text>
</comment>
<dbReference type="SUPFAM" id="SSF158446">
    <property type="entry name" value="IVS-encoded protein-like"/>
    <property type="match status" value="1"/>
</dbReference>
<evidence type="ECO:0000313" key="2">
    <source>
        <dbReference type="Proteomes" id="UP000228920"/>
    </source>
</evidence>
<dbReference type="InterPro" id="IPR012657">
    <property type="entry name" value="23S_rRNA-intervening_sequence"/>
</dbReference>
<evidence type="ECO:0000313" key="1">
    <source>
        <dbReference type="EMBL" id="PIZ47599.1"/>
    </source>
</evidence>
<dbReference type="EMBL" id="PFNL01000036">
    <property type="protein sequence ID" value="PIZ47599.1"/>
    <property type="molecule type" value="Genomic_DNA"/>
</dbReference>
<gene>
    <name evidence="1" type="ORF">COY32_01415</name>
</gene>
<organism evidence="1 2">
    <name type="scientific">candidate division WWE3 bacterium CG_4_10_14_0_2_um_filter_41_14</name>
    <dbReference type="NCBI Taxonomy" id="1975072"/>
    <lineage>
        <taxon>Bacteria</taxon>
        <taxon>Katanobacteria</taxon>
    </lineage>
</organism>
<accession>A0A2M7TKW6</accession>
<dbReference type="PANTHER" id="PTHR38471">
    <property type="entry name" value="FOUR HELIX BUNDLE PROTEIN"/>
    <property type="match status" value="1"/>
</dbReference>
<reference evidence="2" key="1">
    <citation type="submission" date="2017-09" db="EMBL/GenBank/DDBJ databases">
        <title>Depth-based differentiation of microbial function through sediment-hosted aquifers and enrichment of novel symbionts in the deep terrestrial subsurface.</title>
        <authorList>
            <person name="Probst A.J."/>
            <person name="Ladd B."/>
            <person name="Jarett J.K."/>
            <person name="Geller-Mcgrath D.E."/>
            <person name="Sieber C.M.K."/>
            <person name="Emerson J.B."/>
            <person name="Anantharaman K."/>
            <person name="Thomas B.C."/>
            <person name="Malmstrom R."/>
            <person name="Stieglmeier M."/>
            <person name="Klingl A."/>
            <person name="Woyke T."/>
            <person name="Ryan C.M."/>
            <person name="Banfield J.F."/>
        </authorList>
    </citation>
    <scope>NUCLEOTIDE SEQUENCE [LARGE SCALE GENOMIC DNA]</scope>
</reference>
<dbReference type="AlphaFoldDB" id="A0A2M7TKW6"/>
<dbReference type="NCBIfam" id="TIGR02436">
    <property type="entry name" value="four helix bundle protein"/>
    <property type="match status" value="1"/>
</dbReference>
<dbReference type="InterPro" id="IPR036583">
    <property type="entry name" value="23S_rRNA_IVS_sf"/>
</dbReference>
<dbReference type="Proteomes" id="UP000228920">
    <property type="component" value="Unassembled WGS sequence"/>
</dbReference>
<protein>
    <submittedName>
        <fullName evidence="1">Four helix bundle protein</fullName>
    </submittedName>
</protein>
<sequence length="137" mass="16074">MRRQNRYNYQMAVEGSNKINNFYGLDAWKVSHSLVLETYKATETFPTKETYSLIDQMRRASSSITANIAEGFGRFYYKDKQRFYFQARGSVIELQNFFILGKDLGYIKSDDFENLFALSERSTMLINGLIRSIEKKK</sequence>
<name>A0A2M7TKW6_UNCKA</name>